<feature type="transmembrane region" description="Helical" evidence="6">
    <location>
        <begin position="210"/>
        <end position="236"/>
    </location>
</feature>
<evidence type="ECO:0000256" key="2">
    <source>
        <dbReference type="ARBA" id="ARBA00022692"/>
    </source>
</evidence>
<keyword evidence="6" id="KW-0813">Transport</keyword>
<keyword evidence="4 6" id="KW-0472">Membrane</keyword>
<evidence type="ECO:0000256" key="1">
    <source>
        <dbReference type="ARBA" id="ARBA00004141"/>
    </source>
</evidence>
<dbReference type="PROSITE" id="PS51012">
    <property type="entry name" value="ABC_TM2"/>
    <property type="match status" value="1"/>
</dbReference>
<comment type="subcellular location">
    <subcellularLocation>
        <location evidence="6">Cell membrane</location>
        <topology evidence="6">Multi-pass membrane protein</topology>
    </subcellularLocation>
    <subcellularLocation>
        <location evidence="1">Membrane</location>
        <topology evidence="1">Multi-pass membrane protein</topology>
    </subcellularLocation>
</comment>
<feature type="transmembrane region" description="Helical" evidence="6">
    <location>
        <begin position="60"/>
        <end position="79"/>
    </location>
</feature>
<evidence type="ECO:0000256" key="6">
    <source>
        <dbReference type="RuleBase" id="RU361157"/>
    </source>
</evidence>
<protein>
    <recommendedName>
        <fullName evidence="6">Transport permease protein</fullName>
    </recommendedName>
</protein>
<organism evidence="9">
    <name type="scientific">Streptomyces haneummycinicus</name>
    <dbReference type="NCBI Taxonomy" id="3074435"/>
    <lineage>
        <taxon>Bacteria</taxon>
        <taxon>Bacillati</taxon>
        <taxon>Actinomycetota</taxon>
        <taxon>Actinomycetes</taxon>
        <taxon>Kitasatosporales</taxon>
        <taxon>Streptomycetaceae</taxon>
        <taxon>Streptomyces</taxon>
    </lineage>
</organism>
<reference evidence="9" key="2">
    <citation type="submission" date="2024-07" db="EMBL/GenBank/DDBJ databases">
        <title>Streptomyces haneummycinica sp. nov., a new antibiotic-producing actinobacterium isolated from marine sediment.</title>
        <authorList>
            <person name="Uemura M."/>
            <person name="Hamada M."/>
            <person name="Hirano S."/>
            <person name="Kobayashi K."/>
            <person name="Ohshiro T."/>
            <person name="Kobayashi T."/>
            <person name="Terahara T."/>
        </authorList>
    </citation>
    <scope>NUCLEOTIDE SEQUENCE</scope>
    <source>
        <strain evidence="9">KM77-8</strain>
    </source>
</reference>
<dbReference type="InterPro" id="IPR013525">
    <property type="entry name" value="ABC2_TM"/>
</dbReference>
<sequence length="286" mass="30803">MGADPDGAVDDQHPSPKTAATDRRTPRRGAERPDRRGSFALLAHQIRYEQLSFWRNPQSMVFTFLLPVVIIAIFGAVFGGGQGEDFFFGMSGMQYYTPTVAAVSVLGACYGQLAIVLATRRQTGVLKRLHATPLPAWVYFAGLLVHCVVVSIVDVALVIGIGRLYGVPWPTQWAALAVTLVCGAASFCALGVGVASLIRNSEAAPAVVQFIQFPLVFISGSYFPIHAGVLNDIAGLLPVKPFNDAMLASFTEGAGFQWKELAVLAAWGVVGALIAVRRFRWDPRPE</sequence>
<evidence type="ECO:0000256" key="4">
    <source>
        <dbReference type="ARBA" id="ARBA00023136"/>
    </source>
</evidence>
<gene>
    <name evidence="9" type="ORF">SHKM778_22820</name>
</gene>
<dbReference type="GO" id="GO:0046677">
    <property type="term" value="P:response to antibiotic"/>
    <property type="evidence" value="ECO:0007669"/>
    <property type="project" value="UniProtKB-KW"/>
</dbReference>
<dbReference type="InterPro" id="IPR052902">
    <property type="entry name" value="ABC-2_transporter"/>
</dbReference>
<feature type="transmembrane region" description="Helical" evidence="6">
    <location>
        <begin position="173"/>
        <end position="198"/>
    </location>
</feature>
<dbReference type="AlphaFoldDB" id="A0AAT9HER0"/>
<dbReference type="Pfam" id="PF01061">
    <property type="entry name" value="ABC2_membrane"/>
    <property type="match status" value="1"/>
</dbReference>
<evidence type="ECO:0000256" key="5">
    <source>
        <dbReference type="ARBA" id="ARBA00023251"/>
    </source>
</evidence>
<reference evidence="9" key="1">
    <citation type="submission" date="2024-06" db="EMBL/GenBank/DDBJ databases">
        <authorList>
            <consortium name="consrtm"/>
            <person name="Uemura M."/>
            <person name="Terahara T."/>
        </authorList>
    </citation>
    <scope>NUCLEOTIDE SEQUENCE</scope>
    <source>
        <strain evidence="9">KM77-8</strain>
    </source>
</reference>
<feature type="transmembrane region" description="Helical" evidence="6">
    <location>
        <begin position="256"/>
        <end position="276"/>
    </location>
</feature>
<keyword evidence="6" id="KW-1003">Cell membrane</keyword>
<proteinExistence type="inferred from homology"/>
<dbReference type="GO" id="GO:0140359">
    <property type="term" value="F:ABC-type transporter activity"/>
    <property type="evidence" value="ECO:0007669"/>
    <property type="project" value="InterPro"/>
</dbReference>
<feature type="region of interest" description="Disordered" evidence="7">
    <location>
        <begin position="1"/>
        <end position="34"/>
    </location>
</feature>
<dbReference type="InterPro" id="IPR047817">
    <property type="entry name" value="ABC2_TM_bact-type"/>
</dbReference>
<feature type="transmembrane region" description="Helical" evidence="6">
    <location>
        <begin position="138"/>
        <end position="161"/>
    </location>
</feature>
<accession>A0AAT9HER0</accession>
<feature type="compositionally biased region" description="Basic and acidic residues" evidence="7">
    <location>
        <begin position="10"/>
        <end position="34"/>
    </location>
</feature>
<dbReference type="EMBL" id="AP035768">
    <property type="protein sequence ID" value="BFO15894.1"/>
    <property type="molecule type" value="Genomic_DNA"/>
</dbReference>
<dbReference type="PIRSF" id="PIRSF006648">
    <property type="entry name" value="DrrB"/>
    <property type="match status" value="1"/>
</dbReference>
<evidence type="ECO:0000313" key="9">
    <source>
        <dbReference type="EMBL" id="BFO15894.1"/>
    </source>
</evidence>
<evidence type="ECO:0000256" key="7">
    <source>
        <dbReference type="SAM" id="MobiDB-lite"/>
    </source>
</evidence>
<keyword evidence="3 6" id="KW-1133">Transmembrane helix</keyword>
<keyword evidence="2 6" id="KW-0812">Transmembrane</keyword>
<dbReference type="GO" id="GO:0043190">
    <property type="term" value="C:ATP-binding cassette (ABC) transporter complex"/>
    <property type="evidence" value="ECO:0007669"/>
    <property type="project" value="InterPro"/>
</dbReference>
<name>A0AAT9HER0_9ACTN</name>
<evidence type="ECO:0000256" key="3">
    <source>
        <dbReference type="ARBA" id="ARBA00022989"/>
    </source>
</evidence>
<dbReference type="InterPro" id="IPR000412">
    <property type="entry name" value="ABC_2_transport"/>
</dbReference>
<dbReference type="PANTHER" id="PTHR43027">
    <property type="entry name" value="DOXORUBICIN RESISTANCE ABC TRANSPORTER PERMEASE PROTEIN DRRC-RELATED"/>
    <property type="match status" value="1"/>
</dbReference>
<feature type="transmembrane region" description="Helical" evidence="6">
    <location>
        <begin position="99"/>
        <end position="118"/>
    </location>
</feature>
<comment type="similarity">
    <text evidence="6">Belongs to the ABC-2 integral membrane protein family.</text>
</comment>
<feature type="domain" description="ABC transmembrane type-2" evidence="8">
    <location>
        <begin position="58"/>
        <end position="282"/>
    </location>
</feature>
<evidence type="ECO:0000259" key="8">
    <source>
        <dbReference type="PROSITE" id="PS51012"/>
    </source>
</evidence>
<keyword evidence="5" id="KW-0046">Antibiotic resistance</keyword>
<dbReference type="PANTHER" id="PTHR43027:SF2">
    <property type="entry name" value="TRANSPORT PERMEASE PROTEIN"/>
    <property type="match status" value="1"/>
</dbReference>